<feature type="repeat" description="ANK" evidence="2">
    <location>
        <begin position="1275"/>
        <end position="1307"/>
    </location>
</feature>
<dbReference type="Gene3D" id="3.40.50.300">
    <property type="entry name" value="P-loop containing nucleotide triphosphate hydrolases"/>
    <property type="match status" value="1"/>
</dbReference>
<dbReference type="SUPFAM" id="SSF52540">
    <property type="entry name" value="P-loop containing nucleoside triphosphate hydrolases"/>
    <property type="match status" value="1"/>
</dbReference>
<dbReference type="InterPro" id="IPR053137">
    <property type="entry name" value="NLR-like"/>
</dbReference>
<keyword evidence="5" id="KW-1185">Reference proteome</keyword>
<evidence type="ECO:0000313" key="4">
    <source>
        <dbReference type="EMBL" id="KAF3077394.1"/>
    </source>
</evidence>
<name>A0A9P4XRK8_9HYPO</name>
<evidence type="ECO:0000313" key="5">
    <source>
        <dbReference type="Proteomes" id="UP000801864"/>
    </source>
</evidence>
<dbReference type="PROSITE" id="PS50837">
    <property type="entry name" value="NACHT"/>
    <property type="match status" value="1"/>
</dbReference>
<dbReference type="Gene3D" id="3.40.50.1580">
    <property type="entry name" value="Nucleoside phosphorylase domain"/>
    <property type="match status" value="1"/>
</dbReference>
<accession>A0A9P4XRK8</accession>
<feature type="repeat" description="ANK" evidence="2">
    <location>
        <begin position="1374"/>
        <end position="1406"/>
    </location>
</feature>
<dbReference type="InterPro" id="IPR027417">
    <property type="entry name" value="P-loop_NTPase"/>
</dbReference>
<dbReference type="SMART" id="SM00248">
    <property type="entry name" value="ANK"/>
    <property type="match status" value="9"/>
</dbReference>
<dbReference type="Proteomes" id="UP000801864">
    <property type="component" value="Unassembled WGS sequence"/>
</dbReference>
<dbReference type="InterPro" id="IPR002110">
    <property type="entry name" value="Ankyrin_rpt"/>
</dbReference>
<dbReference type="Pfam" id="PF01048">
    <property type="entry name" value="PNP_UDP_1"/>
    <property type="match status" value="1"/>
</dbReference>
<dbReference type="Gene3D" id="1.25.40.20">
    <property type="entry name" value="Ankyrin repeat-containing domain"/>
    <property type="match status" value="1"/>
</dbReference>
<feature type="repeat" description="ANK" evidence="2">
    <location>
        <begin position="1176"/>
        <end position="1208"/>
    </location>
</feature>
<dbReference type="Pfam" id="PF00023">
    <property type="entry name" value="Ank"/>
    <property type="match status" value="4"/>
</dbReference>
<evidence type="ECO:0000256" key="1">
    <source>
        <dbReference type="ARBA" id="ARBA00022737"/>
    </source>
</evidence>
<dbReference type="InterPro" id="IPR056884">
    <property type="entry name" value="NPHP3-like_N"/>
</dbReference>
<proteinExistence type="predicted"/>
<feature type="domain" description="NACHT" evidence="3">
    <location>
        <begin position="663"/>
        <end position="816"/>
    </location>
</feature>
<dbReference type="EMBL" id="QLNT01000001">
    <property type="protein sequence ID" value="KAF3077394.1"/>
    <property type="molecule type" value="Genomic_DNA"/>
</dbReference>
<dbReference type="InterPro" id="IPR036770">
    <property type="entry name" value="Ankyrin_rpt-contain_sf"/>
</dbReference>
<dbReference type="PANTHER" id="PTHR46082">
    <property type="entry name" value="ATP/GTP-BINDING PROTEIN-RELATED"/>
    <property type="match status" value="1"/>
</dbReference>
<gene>
    <name evidence="4" type="ORF">CFAM422_000021</name>
</gene>
<evidence type="ECO:0000259" key="3">
    <source>
        <dbReference type="PROSITE" id="PS50837"/>
    </source>
</evidence>
<dbReference type="SUPFAM" id="SSF48403">
    <property type="entry name" value="Ankyrin repeat"/>
    <property type="match status" value="1"/>
</dbReference>
<dbReference type="GO" id="GO:0003824">
    <property type="term" value="F:catalytic activity"/>
    <property type="evidence" value="ECO:0007669"/>
    <property type="project" value="InterPro"/>
</dbReference>
<feature type="repeat" description="ANK" evidence="2">
    <location>
        <begin position="1441"/>
        <end position="1473"/>
    </location>
</feature>
<dbReference type="SUPFAM" id="SSF53167">
    <property type="entry name" value="Purine and uridine phosphorylases"/>
    <property type="match status" value="1"/>
</dbReference>
<keyword evidence="1" id="KW-0677">Repeat</keyword>
<reference evidence="4 5" key="1">
    <citation type="submission" date="2018-06" db="EMBL/GenBank/DDBJ databases">
        <title>Genome analysis of cellulolytic fungus Trichoderma lentiforme CFAM-422.</title>
        <authorList>
            <person name="Steindorff A.S."/>
            <person name="Formighieri E.F."/>
            <person name="Midorikawa G.E.O."/>
            <person name="Tamietti M.S."/>
            <person name="Ramos E.Z."/>
            <person name="Silva A.S."/>
            <person name="Bon E.P.S."/>
            <person name="Mendes T.D."/>
            <person name="Damaso M.C.T."/>
            <person name="Favaro L.C.L."/>
        </authorList>
    </citation>
    <scope>NUCLEOTIDE SEQUENCE [LARGE SCALE GENOMIC DNA]</scope>
    <source>
        <strain evidence="4 5">CFAM-422</strain>
    </source>
</reference>
<dbReference type="PANTHER" id="PTHR46082:SF11">
    <property type="entry name" value="AAA+ ATPASE DOMAIN-CONTAINING PROTEIN-RELATED"/>
    <property type="match status" value="1"/>
</dbReference>
<dbReference type="InterPro" id="IPR007111">
    <property type="entry name" value="NACHT_NTPase"/>
</dbReference>
<evidence type="ECO:0000256" key="2">
    <source>
        <dbReference type="PROSITE-ProRule" id="PRU00023"/>
    </source>
</evidence>
<dbReference type="PROSITE" id="PS50297">
    <property type="entry name" value="ANK_REP_REGION"/>
    <property type="match status" value="7"/>
</dbReference>
<dbReference type="InterPro" id="IPR035994">
    <property type="entry name" value="Nucleoside_phosphorylase_sf"/>
</dbReference>
<keyword evidence="2" id="KW-0040">ANK repeat</keyword>
<feature type="repeat" description="ANK" evidence="2">
    <location>
        <begin position="1341"/>
        <end position="1373"/>
    </location>
</feature>
<feature type="repeat" description="ANK" evidence="2">
    <location>
        <begin position="1408"/>
        <end position="1440"/>
    </location>
</feature>
<dbReference type="Pfam" id="PF12796">
    <property type="entry name" value="Ank_2"/>
    <property type="match status" value="2"/>
</dbReference>
<dbReference type="InterPro" id="IPR000845">
    <property type="entry name" value="Nucleoside_phosphorylase_d"/>
</dbReference>
<dbReference type="PROSITE" id="PS50088">
    <property type="entry name" value="ANK_REPEAT"/>
    <property type="match status" value="9"/>
</dbReference>
<feature type="repeat" description="ANK" evidence="2">
    <location>
        <begin position="1308"/>
        <end position="1340"/>
    </location>
</feature>
<feature type="repeat" description="ANK" evidence="2">
    <location>
        <begin position="1242"/>
        <end position="1274"/>
    </location>
</feature>
<dbReference type="GO" id="GO:0009116">
    <property type="term" value="P:nucleoside metabolic process"/>
    <property type="evidence" value="ECO:0007669"/>
    <property type="project" value="InterPro"/>
</dbReference>
<comment type="caution">
    <text evidence="4">The sequence shown here is derived from an EMBL/GenBank/DDBJ whole genome shotgun (WGS) entry which is preliminary data.</text>
</comment>
<organism evidence="4 5">
    <name type="scientific">Trichoderma lentiforme</name>
    <dbReference type="NCBI Taxonomy" id="1567552"/>
    <lineage>
        <taxon>Eukaryota</taxon>
        <taxon>Fungi</taxon>
        <taxon>Dikarya</taxon>
        <taxon>Ascomycota</taxon>
        <taxon>Pezizomycotina</taxon>
        <taxon>Sordariomycetes</taxon>
        <taxon>Hypocreomycetidae</taxon>
        <taxon>Hypocreales</taxon>
        <taxon>Hypocreaceae</taxon>
        <taxon>Trichoderma</taxon>
    </lineage>
</organism>
<sequence>MSKKRPTAAGPTAKRLRFDVSSTDATPRYTLTNDAFTVGWICALDVELAPSMAMLDEEFPNLPQILGDPNTYTLGRIGGHNVVLVCLPAGTTGTNAAAAAATNMMRSFPNIRFGLMVGIGGGAPGMPSNDPRNDIRLGDVVVSCPTADSSGVLQYDFGKTMTEGKFVQTGTLNKTSTALRTGITVLRARHRMEESQVPLYVTTMLQSKGKMREHFTHPGLQHDQLFRSNYDHIEGQPSCVICDSNALLVRTPRASEDPIIHYGLIGSANQVMRYGVNREKLRREKGILCFEMEAAGLMDSIPCLAIRGICDYADSHKNKRWQPYAAATAAAYAKELLSVIPAAEVASTTTINATSMHDMFRSTIGELNLDQLLQLLPMLEQKQRSSEVLNLDPDDPQFSWVFRNIDYKTWKFNDSPSTLCLSSPQVHQLSQISSYIVGQEEKPNRLFLYCTCSQIASNKSVKTHSIREEDSTVFNVLIYTLLEQIVHFSPVEERLLIVRNFLNGLLQKSFENKATQHWIGHGFNGKNILESMRSFLGNAAAEHLLAMLKMTLHYTKQEYPFVVIDGIEKEYQGGQLLRPIGKFVVDYNLNVKVLLVGPAACDVPGLPPNSLSIEHDKERKECLSSLQFENTRYEKVSSEHGGSFSWLWTHSEYRSWSVSTKSQLLYIEGKPGSGKSTLTKYFDSNLQTRESLARQAIVAKFFYSYREGETQRSHYNMFLTLLHDILRQDEAFFYHQCQAEYRAHRHNDLRVNWDYASLKKVLKSLQKYSTKSRFYLIIDAIDESDEEDRRDILSLLYGLCSEMTCCVVKIFIASRPVAQLEARQGQFLNLIRLQDETTADISNFAYSLLDGFDFDDRHLFPQAIEYIADNASGVFLWVKLVGAELVKAHEDGLSPQAILALLKQLPTELKDVYERMLDKMKGNNSCLSYGLKMFQFVLSAKRPLAVDELLHCLGTLDDPESNGMFDLSDEALQKRLPSSERIILSFGGNFLEIKLDNEIRVVQVIHQTAHDFLLNQHGAVAESEFRIDKGYAHLCMAITCFRYLLICAANNSPPERPPGSGSWIPNSYEHYAEYLDRKPLISYAFQHLKDHIDAYWGYADRDSGHLQLAAQITNDWVDKPFNVLVEKWTGSIFSPEYLKQIRDGILLAAAKDGLTIASEALVSAAVDMDLEGEDIFGRTALSWASGNGHEAIVKFLLQHNAKADTEDHANRTPLLWAAMNGHNIIIELLLRSGASIDAADNSYGTALSHASRNGHPTTVELLIQSGASISATEPTHGTALSYAAENGHQAVVELLLQSHASNSVTENTYGTALSYAARNGHQAIVELLLQNRASISVTENTYSTALSYAAGNGHQAIVELLLQSGASIDAIGSSYGTALSYAVGRGHQAIVELLLRSGASVHARDNWGGLTPLSWATRSGNQAIAELLLQYGANPNAEEIYGHTPLLWATTNGHQGIVELLLRHNATLGIEYRSQG</sequence>
<protein>
    <recommendedName>
        <fullName evidence="3">NACHT domain-containing protein</fullName>
    </recommendedName>
</protein>
<feature type="repeat" description="ANK" evidence="2">
    <location>
        <begin position="1209"/>
        <end position="1241"/>
    </location>
</feature>
<dbReference type="Pfam" id="PF24883">
    <property type="entry name" value="NPHP3_N"/>
    <property type="match status" value="1"/>
</dbReference>